<dbReference type="EMBL" id="JAQQWI010000022">
    <property type="protein sequence ID" value="KAK7996115.1"/>
    <property type="molecule type" value="Genomic_DNA"/>
</dbReference>
<comment type="caution">
    <text evidence="1">The sequence shown here is derived from an EMBL/GenBank/DDBJ whole genome shotgun (WGS) entry which is preliminary data.</text>
</comment>
<evidence type="ECO:0000313" key="2">
    <source>
        <dbReference type="Proteomes" id="UP001396898"/>
    </source>
</evidence>
<dbReference type="CDD" id="cd09917">
    <property type="entry name" value="F-box_SF"/>
    <property type="match status" value="1"/>
</dbReference>
<proteinExistence type="predicted"/>
<name>A0ABR1R256_9PEZI</name>
<dbReference type="InterPro" id="IPR036047">
    <property type="entry name" value="F-box-like_dom_sf"/>
</dbReference>
<evidence type="ECO:0008006" key="3">
    <source>
        <dbReference type="Google" id="ProtNLM"/>
    </source>
</evidence>
<sequence length="370" mass="42569">MATPDRTFLQLPVEIIMIILHNIQDQVSILVLRQTCRLLRSLCEDATVRYRVPTCDRQEATPWYEDPYLKLICCLPDAELAEYEQLLWQDRMCRDCKELRRDTHAYERAVRRMYTPMMCSACVDYHPAYLFSYDERRKAAVRRVCIGRQGNVRLCRHVTINYDILKAKGRPDSMGCEMCKPREGPHNNFALERSLSSTTMGFVMSRKDTLFVCSKVWVDTPNRPPTNQIKDITNIIADFMNLDPPITTCNHAGTSCFPLKRLLLKPDEASTTSHSKLHAWSACAFPDCSLQMAVHAHLIDFDISTANTVYVSHATSPSWLCALDPQSYLSERDQLTRGIMWCRDPVCPYHEDWTPPARPVQAKHFSVQGD</sequence>
<protein>
    <recommendedName>
        <fullName evidence="3">F-box domain-containing protein</fullName>
    </recommendedName>
</protein>
<reference evidence="1 2" key="1">
    <citation type="submission" date="2023-01" db="EMBL/GenBank/DDBJ databases">
        <title>Analysis of 21 Apiospora genomes using comparative genomics revels a genus with tremendous synthesis potential of carbohydrate active enzymes and secondary metabolites.</title>
        <authorList>
            <person name="Sorensen T."/>
        </authorList>
    </citation>
    <scope>NUCLEOTIDE SEQUENCE [LARGE SCALE GENOMIC DNA]</scope>
    <source>
        <strain evidence="1 2">CBS 20057</strain>
    </source>
</reference>
<dbReference type="SUPFAM" id="SSF81383">
    <property type="entry name" value="F-box domain"/>
    <property type="match status" value="1"/>
</dbReference>
<accession>A0ABR1R256</accession>
<keyword evidence="2" id="KW-1185">Reference proteome</keyword>
<gene>
    <name evidence="1" type="ORF">PG991_015582</name>
</gene>
<dbReference type="Proteomes" id="UP001396898">
    <property type="component" value="Unassembled WGS sequence"/>
</dbReference>
<evidence type="ECO:0000313" key="1">
    <source>
        <dbReference type="EMBL" id="KAK7996115.1"/>
    </source>
</evidence>
<organism evidence="1 2">
    <name type="scientific">Apiospora marii</name>
    <dbReference type="NCBI Taxonomy" id="335849"/>
    <lineage>
        <taxon>Eukaryota</taxon>
        <taxon>Fungi</taxon>
        <taxon>Dikarya</taxon>
        <taxon>Ascomycota</taxon>
        <taxon>Pezizomycotina</taxon>
        <taxon>Sordariomycetes</taxon>
        <taxon>Xylariomycetidae</taxon>
        <taxon>Amphisphaeriales</taxon>
        <taxon>Apiosporaceae</taxon>
        <taxon>Apiospora</taxon>
    </lineage>
</organism>